<feature type="compositionally biased region" description="Basic and acidic residues" evidence="1">
    <location>
        <begin position="90"/>
        <end position="108"/>
    </location>
</feature>
<dbReference type="EMBL" id="CADEAL010001457">
    <property type="protein sequence ID" value="CAB1432612.1"/>
    <property type="molecule type" value="Genomic_DNA"/>
</dbReference>
<proteinExistence type="predicted"/>
<dbReference type="AlphaFoldDB" id="A0A9N7ULQ6"/>
<feature type="compositionally biased region" description="Pro residues" evidence="1">
    <location>
        <begin position="7"/>
        <end position="20"/>
    </location>
</feature>
<feature type="region of interest" description="Disordered" evidence="1">
    <location>
        <begin position="1"/>
        <end position="26"/>
    </location>
</feature>
<evidence type="ECO:0000313" key="2">
    <source>
        <dbReference type="EMBL" id="CAB1432612.1"/>
    </source>
</evidence>
<keyword evidence="3" id="KW-1185">Reference proteome</keyword>
<organism evidence="2 3">
    <name type="scientific">Pleuronectes platessa</name>
    <name type="common">European plaice</name>
    <dbReference type="NCBI Taxonomy" id="8262"/>
    <lineage>
        <taxon>Eukaryota</taxon>
        <taxon>Metazoa</taxon>
        <taxon>Chordata</taxon>
        <taxon>Craniata</taxon>
        <taxon>Vertebrata</taxon>
        <taxon>Euteleostomi</taxon>
        <taxon>Actinopterygii</taxon>
        <taxon>Neopterygii</taxon>
        <taxon>Teleostei</taxon>
        <taxon>Neoteleostei</taxon>
        <taxon>Acanthomorphata</taxon>
        <taxon>Carangaria</taxon>
        <taxon>Pleuronectiformes</taxon>
        <taxon>Pleuronectoidei</taxon>
        <taxon>Pleuronectidae</taxon>
        <taxon>Pleuronectes</taxon>
    </lineage>
</organism>
<evidence type="ECO:0000313" key="3">
    <source>
        <dbReference type="Proteomes" id="UP001153269"/>
    </source>
</evidence>
<dbReference type="Proteomes" id="UP001153269">
    <property type="component" value="Unassembled WGS sequence"/>
</dbReference>
<comment type="caution">
    <text evidence="2">The sequence shown here is derived from an EMBL/GenBank/DDBJ whole genome shotgun (WGS) entry which is preliminary data.</text>
</comment>
<protein>
    <submittedName>
        <fullName evidence="2">Uncharacterized protein</fullName>
    </submittedName>
</protein>
<reference evidence="2" key="1">
    <citation type="submission" date="2020-03" db="EMBL/GenBank/DDBJ databases">
        <authorList>
            <person name="Weist P."/>
        </authorList>
    </citation>
    <scope>NUCLEOTIDE SEQUENCE</scope>
</reference>
<feature type="region of interest" description="Disordered" evidence="1">
    <location>
        <begin position="84"/>
        <end position="108"/>
    </location>
</feature>
<name>A0A9N7ULQ6_PLEPL</name>
<gene>
    <name evidence="2" type="ORF">PLEPLA_LOCUS20694</name>
</gene>
<evidence type="ECO:0000256" key="1">
    <source>
        <dbReference type="SAM" id="MobiDB-lite"/>
    </source>
</evidence>
<accession>A0A9N7ULQ6</accession>
<sequence length="122" mass="13799">MSEDRLPPTPSASPTRPQPLPNESLCFHGNRLPCIPDNVSPTPPRTPTSPCCFPPPLTAINMMPVTKGVWARDMISMVAPESIEMEEEEKEMRRERARREGRGGREKRACWTKGMREIENGR</sequence>